<organism evidence="3 4">
    <name type="scientific">Lachancea dasiensis</name>
    <dbReference type="NCBI Taxonomy" id="1072105"/>
    <lineage>
        <taxon>Eukaryota</taxon>
        <taxon>Fungi</taxon>
        <taxon>Dikarya</taxon>
        <taxon>Ascomycota</taxon>
        <taxon>Saccharomycotina</taxon>
        <taxon>Saccharomycetes</taxon>
        <taxon>Saccharomycetales</taxon>
        <taxon>Saccharomycetaceae</taxon>
        <taxon>Lachancea</taxon>
    </lineage>
</organism>
<evidence type="ECO:0000313" key="3">
    <source>
        <dbReference type="EMBL" id="SCU93070.1"/>
    </source>
</evidence>
<feature type="region of interest" description="Disordered" evidence="1">
    <location>
        <begin position="214"/>
        <end position="260"/>
    </location>
</feature>
<dbReference type="Gene3D" id="3.90.1410.10">
    <property type="entry name" value="set domain protein methyltransferase, domain 1"/>
    <property type="match status" value="1"/>
</dbReference>
<dbReference type="Proteomes" id="UP000190274">
    <property type="component" value="Chromosome G"/>
</dbReference>
<dbReference type="InterPro" id="IPR001214">
    <property type="entry name" value="SET_dom"/>
</dbReference>
<dbReference type="EMBL" id="LT598457">
    <property type="protein sequence ID" value="SCU93070.1"/>
    <property type="molecule type" value="Genomic_DNA"/>
</dbReference>
<dbReference type="Pfam" id="PF00856">
    <property type="entry name" value="SET"/>
    <property type="match status" value="1"/>
</dbReference>
<dbReference type="InterPro" id="IPR046341">
    <property type="entry name" value="SET_dom_sf"/>
</dbReference>
<dbReference type="PANTHER" id="PTHR13271">
    <property type="entry name" value="UNCHARACTERIZED PUTATIVE METHYLTRANSFERASE"/>
    <property type="match status" value="1"/>
</dbReference>
<dbReference type="InterPro" id="IPR050600">
    <property type="entry name" value="SETD3_SETD6_MTase"/>
</dbReference>
<dbReference type="GO" id="GO:0016279">
    <property type="term" value="F:protein-lysine N-methyltransferase activity"/>
    <property type="evidence" value="ECO:0007669"/>
    <property type="project" value="EnsemblFungi"/>
</dbReference>
<dbReference type="PANTHER" id="PTHR13271:SF34">
    <property type="entry name" value="N-LYSINE METHYLTRANSFERASE SETD6"/>
    <property type="match status" value="1"/>
</dbReference>
<dbReference type="STRING" id="1266660.A0A1G4JQM5"/>
<reference evidence="4" key="1">
    <citation type="submission" date="2016-03" db="EMBL/GenBank/DDBJ databases">
        <authorList>
            <person name="Devillers H."/>
        </authorList>
    </citation>
    <scope>NUCLEOTIDE SEQUENCE [LARGE SCALE GENOMIC DNA]</scope>
</reference>
<dbReference type="AlphaFoldDB" id="A0A1G4JQM5"/>
<dbReference type="PROSITE" id="PS50280">
    <property type="entry name" value="SET"/>
    <property type="match status" value="1"/>
</dbReference>
<dbReference type="OrthoDB" id="341421at2759"/>
<keyword evidence="4" id="KW-1185">Reference proteome</keyword>
<gene>
    <name evidence="3" type="ORF">LADA_0G01178G</name>
</gene>
<dbReference type="SUPFAM" id="SSF82199">
    <property type="entry name" value="SET domain"/>
    <property type="match status" value="1"/>
</dbReference>
<feature type="compositionally biased region" description="Basic and acidic residues" evidence="1">
    <location>
        <begin position="247"/>
        <end position="257"/>
    </location>
</feature>
<feature type="domain" description="SET" evidence="2">
    <location>
        <begin position="46"/>
        <end position="314"/>
    </location>
</feature>
<name>A0A1G4JQM5_9SACH</name>
<evidence type="ECO:0000313" key="4">
    <source>
        <dbReference type="Proteomes" id="UP000190274"/>
    </source>
</evidence>
<protein>
    <submittedName>
        <fullName evidence="3">LADA_0G01178g1_1</fullName>
    </submittedName>
</protein>
<evidence type="ECO:0000256" key="1">
    <source>
        <dbReference type="SAM" id="MobiDB-lite"/>
    </source>
</evidence>
<feature type="compositionally biased region" description="Acidic residues" evidence="1">
    <location>
        <begin position="215"/>
        <end position="246"/>
    </location>
</feature>
<sequence length="544" mass="62482">MKRQPKNQGRGDFEHFIMSMDVSEADIRTKTFYEWAKTAGKLWISDKITLVRHPTDEQQGRCVMALENIAKGEKLFEIPRESVLNVSTTSLCVEKPALREVFMHQVGHWEGLIIAIFYELKVVGENSPWWPYFRVWPEAVRMNSLMYWSDSEVAHLRPSGVCDRIGQEGAREMYQRVLDHVRELELSDLETITWEEFVLVASVIMAYSFDMERADYEEEDEDEDEEEEDEEEEEGEQQENEGEEEHGEVGSDVERTKGPSVWKDGFLKSMVPMADMLNADTHKCNANLTYSPESLIMVAIEDIPSGSQVYNIYGEFPNSEILRRYGYVEWSGSKYDAAEIPLKTITSAAQTCLGLSQEFTEKVLYLIEHDSEIKDEVLEGESMVMDSYDCYLDGQFAPEYITTLQILSGIALVPKVETLGNAVLLGYLKKLVKRAIQSVNTGEMTRNCANTCVSALDMRLRDYPSHSFREPSPSSEYMGELRLRERLAECVLRGEVKSLQNCAHRLEKEYQLIDDQVLLDKIMTVKRKVTYQKNKSKVAKKAKR</sequence>
<dbReference type="GO" id="GO:0005634">
    <property type="term" value="C:nucleus"/>
    <property type="evidence" value="ECO:0007669"/>
    <property type="project" value="TreeGrafter"/>
</dbReference>
<accession>A0A1G4JQM5</accession>
<evidence type="ECO:0000259" key="2">
    <source>
        <dbReference type="PROSITE" id="PS50280"/>
    </source>
</evidence>
<proteinExistence type="predicted"/>